<evidence type="ECO:0000313" key="1">
    <source>
        <dbReference type="EMBL" id="SDU24405.1"/>
    </source>
</evidence>
<keyword evidence="2" id="KW-1185">Reference proteome</keyword>
<dbReference type="RefSeq" id="WP_157524186.1">
    <property type="nucleotide sequence ID" value="NZ_KQ061219.1"/>
</dbReference>
<dbReference type="EMBL" id="LT629791">
    <property type="protein sequence ID" value="SDU24405.1"/>
    <property type="molecule type" value="Genomic_DNA"/>
</dbReference>
<dbReference type="Proteomes" id="UP000182977">
    <property type="component" value="Chromosome I"/>
</dbReference>
<proteinExistence type="predicted"/>
<dbReference type="AlphaFoldDB" id="A0A1H2GY36"/>
<accession>A0A1H2GY36</accession>
<organism evidence="1 2">
    <name type="scientific">Jiangella alkaliphila</name>
    <dbReference type="NCBI Taxonomy" id="419479"/>
    <lineage>
        <taxon>Bacteria</taxon>
        <taxon>Bacillati</taxon>
        <taxon>Actinomycetota</taxon>
        <taxon>Actinomycetes</taxon>
        <taxon>Jiangellales</taxon>
        <taxon>Jiangellaceae</taxon>
        <taxon>Jiangella</taxon>
    </lineage>
</organism>
<sequence>MLACDEDLSTRDLVSMLNVPLEAIPAVVQEAGRLLASRLPVRTAEDLTAARET</sequence>
<protein>
    <submittedName>
        <fullName evidence="1">Uncharacterized protein</fullName>
    </submittedName>
</protein>
<name>A0A1H2GY36_9ACTN</name>
<reference evidence="2" key="1">
    <citation type="submission" date="2016-10" db="EMBL/GenBank/DDBJ databases">
        <authorList>
            <person name="Varghese N."/>
            <person name="Submissions S."/>
        </authorList>
    </citation>
    <scope>NUCLEOTIDE SEQUENCE [LARGE SCALE GENOMIC DNA]</scope>
    <source>
        <strain evidence="2">DSM 45079</strain>
    </source>
</reference>
<gene>
    <name evidence="1" type="ORF">SAMN04488563_0734</name>
</gene>
<evidence type="ECO:0000313" key="2">
    <source>
        <dbReference type="Proteomes" id="UP000182977"/>
    </source>
</evidence>
<dbReference type="STRING" id="419479.SAMN04488563_0734"/>
<dbReference type="OrthoDB" id="5197791at2"/>